<keyword evidence="4 6" id="KW-1133">Transmembrane helix</keyword>
<feature type="transmembrane region" description="Helical" evidence="6">
    <location>
        <begin position="273"/>
        <end position="292"/>
    </location>
</feature>
<comment type="caution">
    <text evidence="7">The sequence shown here is derived from an EMBL/GenBank/DDBJ whole genome shotgun (WGS) entry which is preliminary data.</text>
</comment>
<evidence type="ECO:0000256" key="5">
    <source>
        <dbReference type="ARBA" id="ARBA00023136"/>
    </source>
</evidence>
<feature type="transmembrane region" description="Helical" evidence="6">
    <location>
        <begin position="216"/>
        <end position="237"/>
    </location>
</feature>
<dbReference type="InterPro" id="IPR022791">
    <property type="entry name" value="L-PG_synthase/AglD"/>
</dbReference>
<feature type="transmembrane region" description="Helical" evidence="6">
    <location>
        <begin position="125"/>
        <end position="147"/>
    </location>
</feature>
<evidence type="ECO:0000256" key="6">
    <source>
        <dbReference type="SAM" id="Phobius"/>
    </source>
</evidence>
<organism evidence="7">
    <name type="scientific">candidate division CPR3 bacterium</name>
    <dbReference type="NCBI Taxonomy" id="2268181"/>
    <lineage>
        <taxon>Bacteria</taxon>
        <taxon>Bacteria division CPR3</taxon>
    </lineage>
</organism>
<evidence type="ECO:0000256" key="1">
    <source>
        <dbReference type="ARBA" id="ARBA00004651"/>
    </source>
</evidence>
<dbReference type="EMBL" id="DRHL01000019">
    <property type="protein sequence ID" value="HEB13428.1"/>
    <property type="molecule type" value="Genomic_DNA"/>
</dbReference>
<reference evidence="7" key="1">
    <citation type="journal article" date="2020" name="mSystems">
        <title>Genome- and Community-Level Interaction Insights into Carbon Utilization and Element Cycling Functions of Hydrothermarchaeota in Hydrothermal Sediment.</title>
        <authorList>
            <person name="Zhou Z."/>
            <person name="Liu Y."/>
            <person name="Xu W."/>
            <person name="Pan J."/>
            <person name="Luo Z.H."/>
            <person name="Li M."/>
        </authorList>
    </citation>
    <scope>NUCLEOTIDE SEQUENCE [LARGE SCALE GENOMIC DNA]</scope>
    <source>
        <strain evidence="7">HyVt-369</strain>
    </source>
</reference>
<keyword evidence="2" id="KW-1003">Cell membrane</keyword>
<dbReference type="NCBIfam" id="TIGR00374">
    <property type="entry name" value="flippase-like domain"/>
    <property type="match status" value="1"/>
</dbReference>
<evidence type="ECO:0000256" key="3">
    <source>
        <dbReference type="ARBA" id="ARBA00022692"/>
    </source>
</evidence>
<feature type="transmembrane region" description="Helical" evidence="6">
    <location>
        <begin position="298"/>
        <end position="316"/>
    </location>
</feature>
<feature type="transmembrane region" description="Helical" evidence="6">
    <location>
        <begin position="243"/>
        <end position="261"/>
    </location>
</feature>
<feature type="transmembrane region" description="Helical" evidence="6">
    <location>
        <begin position="6"/>
        <end position="30"/>
    </location>
</feature>
<evidence type="ECO:0000256" key="2">
    <source>
        <dbReference type="ARBA" id="ARBA00022475"/>
    </source>
</evidence>
<name>A0A7C1NPR6_UNCC3</name>
<dbReference type="PANTHER" id="PTHR40277:SF1">
    <property type="entry name" value="BLL5419 PROTEIN"/>
    <property type="match status" value="1"/>
</dbReference>
<dbReference type="PANTHER" id="PTHR40277">
    <property type="entry name" value="BLL5419 PROTEIN"/>
    <property type="match status" value="1"/>
</dbReference>
<evidence type="ECO:0000313" key="7">
    <source>
        <dbReference type="EMBL" id="HEB13428.1"/>
    </source>
</evidence>
<comment type="subcellular location">
    <subcellularLocation>
        <location evidence="1">Cell membrane</location>
        <topology evidence="1">Multi-pass membrane protein</topology>
    </subcellularLocation>
</comment>
<sequence length="330" mass="37182">MKRFLLSVFSLIIGVILFGVVIGNVGWQGIWDTIILLSGPKWVLIFLLSTAIWFVSSIRFKRILDGMGYSLPVLVLWPTYLAGFAISFLMPMLILGGELFRAYVIRDRFNIPFQKGAASVLIERLLEMTVLFVIIVFGFLFFFISVGLPSKELTYIALGAVITVASLLIFFYIRTFKNKSIVRFFSRGTGNGDILELEREVFRFFTFRNPRFWEGLMWSVIKNLFALARAWLLIMFLGKTISLLPILSILSFFYISMLIPIPAALGIHDAFQAFAFGALGVGASTGAAFALIIRAVEFLLAFIGIILVVPLSINFIKNRFLERIGKIIPK</sequence>
<keyword evidence="5 6" id="KW-0472">Membrane</keyword>
<proteinExistence type="predicted"/>
<dbReference type="Proteomes" id="UP000885695">
    <property type="component" value="Unassembled WGS sequence"/>
</dbReference>
<dbReference type="AlphaFoldDB" id="A0A7C1NPR6"/>
<evidence type="ECO:0000256" key="4">
    <source>
        <dbReference type="ARBA" id="ARBA00022989"/>
    </source>
</evidence>
<dbReference type="Pfam" id="PF03706">
    <property type="entry name" value="LPG_synthase_TM"/>
    <property type="match status" value="1"/>
</dbReference>
<accession>A0A7C1NPR6</accession>
<feature type="transmembrane region" description="Helical" evidence="6">
    <location>
        <begin position="42"/>
        <end position="60"/>
    </location>
</feature>
<feature type="transmembrane region" description="Helical" evidence="6">
    <location>
        <begin position="153"/>
        <end position="173"/>
    </location>
</feature>
<feature type="transmembrane region" description="Helical" evidence="6">
    <location>
        <begin position="80"/>
        <end position="104"/>
    </location>
</feature>
<protein>
    <submittedName>
        <fullName evidence="7">Flippase-like domain-containing protein</fullName>
    </submittedName>
</protein>
<keyword evidence="3 6" id="KW-0812">Transmembrane</keyword>
<gene>
    <name evidence="7" type="ORF">ENI13_00425</name>
</gene>
<dbReference type="GO" id="GO:0005886">
    <property type="term" value="C:plasma membrane"/>
    <property type="evidence" value="ECO:0007669"/>
    <property type="project" value="UniProtKB-SubCell"/>
</dbReference>